<protein>
    <submittedName>
        <fullName evidence="3">Phospholipase D/Transphosphatidylase</fullName>
    </submittedName>
</protein>
<dbReference type="Proteomes" id="UP000001401">
    <property type="component" value="Chromosome"/>
</dbReference>
<dbReference type="SMART" id="SM00155">
    <property type="entry name" value="PLDc"/>
    <property type="match status" value="2"/>
</dbReference>
<dbReference type="InterPro" id="IPR001736">
    <property type="entry name" value="PLipase_D/transphosphatidylase"/>
</dbReference>
<dbReference type="HOGENOM" id="CLU_024860_0_0_9"/>
<name>E6TRC1_EVAC2</name>
<feature type="transmembrane region" description="Helical" evidence="1">
    <location>
        <begin position="12"/>
        <end position="35"/>
    </location>
</feature>
<evidence type="ECO:0000313" key="3">
    <source>
        <dbReference type="EMBL" id="ADU30633.1"/>
    </source>
</evidence>
<dbReference type="RefSeq" id="WP_013488968.1">
    <property type="nucleotide sequence ID" value="NC_014829.1"/>
</dbReference>
<dbReference type="GO" id="GO:0032049">
    <property type="term" value="P:cardiolipin biosynthetic process"/>
    <property type="evidence" value="ECO:0007669"/>
    <property type="project" value="UniProtKB-ARBA"/>
</dbReference>
<evidence type="ECO:0000259" key="2">
    <source>
        <dbReference type="PROSITE" id="PS50035"/>
    </source>
</evidence>
<keyword evidence="4" id="KW-1185">Reference proteome</keyword>
<dbReference type="PANTHER" id="PTHR21248">
    <property type="entry name" value="CARDIOLIPIN SYNTHASE"/>
    <property type="match status" value="1"/>
</dbReference>
<keyword evidence="1" id="KW-0472">Membrane</keyword>
<dbReference type="InterPro" id="IPR025202">
    <property type="entry name" value="PLD-like_dom"/>
</dbReference>
<proteinExistence type="predicted"/>
<reference evidence="3 4" key="1">
    <citation type="submission" date="2010-12" db="EMBL/GenBank/DDBJ databases">
        <title>Complete sequence of Bacillus cellulosilyticus DSM 2522.</title>
        <authorList>
            <consortium name="US DOE Joint Genome Institute"/>
            <person name="Lucas S."/>
            <person name="Copeland A."/>
            <person name="Lapidus A."/>
            <person name="Cheng J.-F."/>
            <person name="Bruce D."/>
            <person name="Goodwin L."/>
            <person name="Pitluck S."/>
            <person name="Chertkov O."/>
            <person name="Detter J.C."/>
            <person name="Han C."/>
            <person name="Tapia R."/>
            <person name="Land M."/>
            <person name="Hauser L."/>
            <person name="Jeffries C."/>
            <person name="Kyrpides N."/>
            <person name="Ivanova N."/>
            <person name="Mikhailova N."/>
            <person name="Brumm P."/>
            <person name="Mead D."/>
            <person name="Woyke T."/>
        </authorList>
    </citation>
    <scope>NUCLEOTIDE SEQUENCE [LARGE SCALE GENOMIC DNA]</scope>
    <source>
        <strain evidence="4">ATCC 21833 / DSM 2522 / FERM P-1141 / JCM 9156 / N-4</strain>
    </source>
</reference>
<dbReference type="OrthoDB" id="9814092at2"/>
<gene>
    <name evidence="3" type="ordered locus">Bcell_2375</name>
</gene>
<dbReference type="PROSITE" id="PS50035">
    <property type="entry name" value="PLD"/>
    <property type="match status" value="2"/>
</dbReference>
<dbReference type="CDD" id="cd09111">
    <property type="entry name" value="PLDc_ymdC_like_1"/>
    <property type="match status" value="1"/>
</dbReference>
<dbReference type="AlphaFoldDB" id="E6TRC1"/>
<sequence length="480" mass="54766">MKWSEMMKRLIKIITLVALSYLLYAFIFGVVIFSFHEPNSSDKSINTMSQLVGSEVSNDRVALIEGREASFVSRINLIENAQQSIKMTSHSVHHGESTDILFGSLLEAADRGVQVQVLLDGIFHNLRGSARGVHYAFYEHPNIEIKLYEPLSLARPWTWNNRLHDKVLIVDDQKAMIGGRNIGDKYFIDDYEGGNHDRDVVIINNEQRSSNSGVEELNNYFSKIWDHQYSQHTISNLSYFQKSRANGKSEYLAENLLEQKAKQPHLFHQDIDWIETSFPTKNITLIYNPIERMNKDPIVWKQISLLMEEATQSVLVQSPYVIPTDEMLQNLKKENITVDDIVLSTNSLSNSPNVFAISGYLNNRERLVNEGVNIFEYQGPEAIHGKTIVFDQQLSLVGSFNIDARSSFLSTETMVVIDSEELAKEIEQQISDNHLSNSLKVNEQNGYVSSLSIKESDVPFLKRIIVTTLSLFTRSFDFML</sequence>
<feature type="domain" description="PLD phosphodiesterase" evidence="2">
    <location>
        <begin position="379"/>
        <end position="406"/>
    </location>
</feature>
<evidence type="ECO:0000313" key="4">
    <source>
        <dbReference type="Proteomes" id="UP000001401"/>
    </source>
</evidence>
<dbReference type="CDD" id="cd09113">
    <property type="entry name" value="PLDc_ymdC_like_2"/>
    <property type="match status" value="1"/>
</dbReference>
<dbReference type="EMBL" id="CP002394">
    <property type="protein sequence ID" value="ADU30633.1"/>
    <property type="molecule type" value="Genomic_DNA"/>
</dbReference>
<keyword evidence="1" id="KW-0812">Transmembrane</keyword>
<organism evidence="3 4">
    <name type="scientific">Evansella cellulosilytica (strain ATCC 21833 / DSM 2522 / FERM P-1141 / JCM 9156 / N-4)</name>
    <name type="common">Bacillus cellulosilyticus</name>
    <dbReference type="NCBI Taxonomy" id="649639"/>
    <lineage>
        <taxon>Bacteria</taxon>
        <taxon>Bacillati</taxon>
        <taxon>Bacillota</taxon>
        <taxon>Bacilli</taxon>
        <taxon>Bacillales</taxon>
        <taxon>Bacillaceae</taxon>
        <taxon>Evansella</taxon>
    </lineage>
</organism>
<dbReference type="Pfam" id="PF13091">
    <property type="entry name" value="PLDc_2"/>
    <property type="match status" value="2"/>
</dbReference>
<dbReference type="Gene3D" id="3.30.870.10">
    <property type="entry name" value="Endonuclease Chain A"/>
    <property type="match status" value="2"/>
</dbReference>
<dbReference type="GO" id="GO:0030572">
    <property type="term" value="F:phosphatidyltransferase activity"/>
    <property type="evidence" value="ECO:0007669"/>
    <property type="project" value="UniProtKB-ARBA"/>
</dbReference>
<dbReference type="PANTHER" id="PTHR21248:SF12">
    <property type="entry name" value="CARDIOLIPIN SYNTHASE C"/>
    <property type="match status" value="1"/>
</dbReference>
<evidence type="ECO:0000256" key="1">
    <source>
        <dbReference type="SAM" id="Phobius"/>
    </source>
</evidence>
<accession>E6TRC1</accession>
<dbReference type="SUPFAM" id="SSF56024">
    <property type="entry name" value="Phospholipase D/nuclease"/>
    <property type="match status" value="2"/>
</dbReference>
<dbReference type="STRING" id="649639.Bcell_2375"/>
<keyword evidence="1" id="KW-1133">Transmembrane helix</keyword>
<feature type="domain" description="PLD phosphodiesterase" evidence="2">
    <location>
        <begin position="159"/>
        <end position="186"/>
    </location>
</feature>
<dbReference type="eggNOG" id="COG1502">
    <property type="taxonomic scope" value="Bacteria"/>
</dbReference>
<dbReference type="KEGG" id="bco:Bcell_2375"/>